<dbReference type="RefSeq" id="XP_007874104.1">
    <property type="nucleotide sequence ID" value="XM_007875913.1"/>
</dbReference>
<accession>M7NQJ0</accession>
<gene>
    <name evidence="2" type="ORF">PNEG_02123</name>
</gene>
<dbReference type="GeneID" id="19895816"/>
<evidence type="ECO:0000256" key="1">
    <source>
        <dbReference type="SAM" id="Phobius"/>
    </source>
</evidence>
<dbReference type="EMBL" id="AFWA02000012">
    <property type="protein sequence ID" value="EMR09537.1"/>
    <property type="molecule type" value="Genomic_DNA"/>
</dbReference>
<evidence type="ECO:0000313" key="2">
    <source>
        <dbReference type="EMBL" id="EMR09537.1"/>
    </source>
</evidence>
<dbReference type="InterPro" id="IPR024316">
    <property type="entry name" value="APQ12"/>
</dbReference>
<evidence type="ECO:0000313" key="3">
    <source>
        <dbReference type="Proteomes" id="UP000011958"/>
    </source>
</evidence>
<dbReference type="AlphaFoldDB" id="M7NQJ0"/>
<dbReference type="VEuPathDB" id="FungiDB:PNEG_02123"/>
<dbReference type="Proteomes" id="UP000011958">
    <property type="component" value="Unassembled WGS sequence"/>
</dbReference>
<comment type="caution">
    <text evidence="2">The sequence shown here is derived from an EMBL/GenBank/DDBJ whole genome shotgun (WGS) entry which is preliminary data.</text>
</comment>
<dbReference type="OrthoDB" id="10457325at2759"/>
<dbReference type="Pfam" id="PF12716">
    <property type="entry name" value="Apq12"/>
    <property type="match status" value="1"/>
</dbReference>
<feature type="transmembrane region" description="Helical" evidence="1">
    <location>
        <begin position="42"/>
        <end position="63"/>
    </location>
</feature>
<organism evidence="2 3">
    <name type="scientific">Pneumocystis murina (strain B123)</name>
    <name type="common">Mouse pneumocystis pneumonia agent</name>
    <name type="synonym">Pneumocystis carinii f. sp. muris</name>
    <dbReference type="NCBI Taxonomy" id="1069680"/>
    <lineage>
        <taxon>Eukaryota</taxon>
        <taxon>Fungi</taxon>
        <taxon>Dikarya</taxon>
        <taxon>Ascomycota</taxon>
        <taxon>Taphrinomycotina</taxon>
        <taxon>Pneumocystomycetes</taxon>
        <taxon>Pneumocystaceae</taxon>
        <taxon>Pneumocystis</taxon>
    </lineage>
</organism>
<keyword evidence="1" id="KW-1133">Transmembrane helix</keyword>
<name>M7NQJ0_PNEMU</name>
<sequence>MAFSDIFYLVFNSFQKVFFHIKHSLGYIHEASSYPLRSLFEVYPNLTSISLLLLTLYVSLYVLGRTFRGFKAFLRIFFLVTIISCIIYTWKNGIDAAQAKVENAKKRIRELVFLLINKKHSGRR</sequence>
<keyword evidence="1" id="KW-0472">Membrane</keyword>
<proteinExistence type="predicted"/>
<reference evidence="3" key="1">
    <citation type="journal article" date="2016" name="Nat. Commun.">
        <title>Genome analysis of three Pneumocystis species reveals adaptation mechanisms to life exclusively in mammalian hosts.</title>
        <authorList>
            <person name="Ma L."/>
            <person name="Chen Z."/>
            <person name="Huang D.W."/>
            <person name="Kutty G."/>
            <person name="Ishihara M."/>
            <person name="Wang H."/>
            <person name="Abouelleil A."/>
            <person name="Bishop L."/>
            <person name="Davey E."/>
            <person name="Deng R."/>
            <person name="Deng X."/>
            <person name="Fan L."/>
            <person name="Fantoni G."/>
            <person name="Fitzgerald M."/>
            <person name="Gogineni E."/>
            <person name="Goldberg J.M."/>
            <person name="Handley G."/>
            <person name="Hu X."/>
            <person name="Huber C."/>
            <person name="Jiao X."/>
            <person name="Jones K."/>
            <person name="Levin J.Z."/>
            <person name="Liu Y."/>
            <person name="Macdonald P."/>
            <person name="Melnikov A."/>
            <person name="Raley C."/>
            <person name="Sassi M."/>
            <person name="Sherman B.T."/>
            <person name="Song X."/>
            <person name="Sykes S."/>
            <person name="Tran B."/>
            <person name="Walsh L."/>
            <person name="Xia Y."/>
            <person name="Yang J."/>
            <person name="Young S."/>
            <person name="Zeng Q."/>
            <person name="Zheng X."/>
            <person name="Stephens R."/>
            <person name="Nusbaum C."/>
            <person name="Birren B.W."/>
            <person name="Azadi P."/>
            <person name="Lempicki R.A."/>
            <person name="Cuomo C.A."/>
            <person name="Kovacs J.A."/>
        </authorList>
    </citation>
    <scope>NUCLEOTIDE SEQUENCE [LARGE SCALE GENOMIC DNA]</scope>
    <source>
        <strain evidence="3">B123</strain>
    </source>
</reference>
<feature type="transmembrane region" description="Helical" evidence="1">
    <location>
        <begin position="72"/>
        <end position="90"/>
    </location>
</feature>
<keyword evidence="3" id="KW-1185">Reference proteome</keyword>
<protein>
    <submittedName>
        <fullName evidence="2">Uncharacterized protein</fullName>
    </submittedName>
</protein>
<dbReference type="HOGENOM" id="CLU_2004867_0_0_1"/>
<keyword evidence="1" id="KW-0812">Transmembrane</keyword>